<organism evidence="2 3">
    <name type="scientific">Eumeta variegata</name>
    <name type="common">Bagworm moth</name>
    <name type="synonym">Eumeta japonica</name>
    <dbReference type="NCBI Taxonomy" id="151549"/>
    <lineage>
        <taxon>Eukaryota</taxon>
        <taxon>Metazoa</taxon>
        <taxon>Ecdysozoa</taxon>
        <taxon>Arthropoda</taxon>
        <taxon>Hexapoda</taxon>
        <taxon>Insecta</taxon>
        <taxon>Pterygota</taxon>
        <taxon>Neoptera</taxon>
        <taxon>Endopterygota</taxon>
        <taxon>Lepidoptera</taxon>
        <taxon>Glossata</taxon>
        <taxon>Ditrysia</taxon>
        <taxon>Tineoidea</taxon>
        <taxon>Psychidae</taxon>
        <taxon>Oiketicinae</taxon>
        <taxon>Eumeta</taxon>
    </lineage>
</organism>
<reference evidence="2 3" key="1">
    <citation type="journal article" date="2019" name="Commun. Biol.">
        <title>The bagworm genome reveals a unique fibroin gene that provides high tensile strength.</title>
        <authorList>
            <person name="Kono N."/>
            <person name="Nakamura H."/>
            <person name="Ohtoshi R."/>
            <person name="Tomita M."/>
            <person name="Numata K."/>
            <person name="Arakawa K."/>
        </authorList>
    </citation>
    <scope>NUCLEOTIDE SEQUENCE [LARGE SCALE GENOMIC DNA]</scope>
</reference>
<evidence type="ECO:0000313" key="3">
    <source>
        <dbReference type="Proteomes" id="UP000299102"/>
    </source>
</evidence>
<comment type="caution">
    <text evidence="2">The sequence shown here is derived from an EMBL/GenBank/DDBJ whole genome shotgun (WGS) entry which is preliminary data.</text>
</comment>
<keyword evidence="3" id="KW-1185">Reference proteome</keyword>
<feature type="region of interest" description="Disordered" evidence="1">
    <location>
        <begin position="1"/>
        <end position="21"/>
    </location>
</feature>
<feature type="compositionally biased region" description="Low complexity" evidence="1">
    <location>
        <begin position="7"/>
        <end position="21"/>
    </location>
</feature>
<dbReference type="AlphaFoldDB" id="A0A4C1UP02"/>
<dbReference type="Proteomes" id="UP000299102">
    <property type="component" value="Unassembled WGS sequence"/>
</dbReference>
<gene>
    <name evidence="2" type="ORF">EVAR_76286_1</name>
</gene>
<evidence type="ECO:0000313" key="2">
    <source>
        <dbReference type="EMBL" id="GBP28191.1"/>
    </source>
</evidence>
<proteinExistence type="predicted"/>
<accession>A0A4C1UP02</accession>
<evidence type="ECO:0000256" key="1">
    <source>
        <dbReference type="SAM" id="MobiDB-lite"/>
    </source>
</evidence>
<dbReference type="EMBL" id="BGZK01000203">
    <property type="protein sequence ID" value="GBP28191.1"/>
    <property type="molecule type" value="Genomic_DNA"/>
</dbReference>
<protein>
    <submittedName>
        <fullName evidence="2">Uncharacterized protein</fullName>
    </submittedName>
</protein>
<name>A0A4C1UP02_EUMVA</name>
<sequence length="209" mass="23106">MITAQVLRSPTLPSSPPRSYLTPSRRFRDELQFLRPPFVFHLTAELTSARPVMWPQLALEAAALQLLGTAPRPSPPPPLLDPAERAALAALYYDVSNETKISTERHHRYRRAARGAARRLRRAPPVRAQLVLFHFGTPELTGADRSLISDSALAPADPRPERARPHKNLPARRLPASLVALSFLYGIRGTNPEFCVESGQCGLRGLRAG</sequence>